<keyword evidence="3" id="KW-1185">Reference proteome</keyword>
<dbReference type="InterPro" id="IPR010985">
    <property type="entry name" value="Ribbon_hlx_hlx"/>
</dbReference>
<evidence type="ECO:0000313" key="2">
    <source>
        <dbReference type="EMBL" id="TSE35823.1"/>
    </source>
</evidence>
<proteinExistence type="predicted"/>
<name>A0A1A6DXY0_9BURK</name>
<dbReference type="InterPro" id="IPR038296">
    <property type="entry name" value="ParD_sf"/>
</dbReference>
<accession>A0A1A6DXY0</accession>
<dbReference type="AlphaFoldDB" id="A0A1A6DXY0"/>
<gene>
    <name evidence="1" type="ORF">A9O67_11560</name>
    <name evidence="2" type="ORF">Tfont_02167</name>
</gene>
<evidence type="ECO:0000313" key="1">
    <source>
        <dbReference type="EMBL" id="OBS31822.1"/>
    </source>
</evidence>
<dbReference type="Gene3D" id="6.10.180.10">
    <property type="entry name" value="Antitoxin ParD"/>
    <property type="match status" value="1"/>
</dbReference>
<organism evidence="1 3">
    <name type="scientific">Tepidimonas fonticaldi</name>
    <dbReference type="NCBI Taxonomy" id="1101373"/>
    <lineage>
        <taxon>Bacteria</taxon>
        <taxon>Pseudomonadati</taxon>
        <taxon>Pseudomonadota</taxon>
        <taxon>Betaproteobacteria</taxon>
        <taxon>Burkholderiales</taxon>
        <taxon>Tepidimonas</taxon>
    </lineage>
</organism>
<dbReference type="EMBL" id="LZDH01000006">
    <property type="protein sequence ID" value="OBS31822.1"/>
    <property type="molecule type" value="Genomic_DNA"/>
</dbReference>
<reference evidence="1 3" key="1">
    <citation type="submission" date="2016-06" db="EMBL/GenBank/DDBJ databases">
        <title>Genome sequence of Tepidimonas fonticaldi PL17.</title>
        <authorList>
            <person name="Pinnaka A.K."/>
        </authorList>
    </citation>
    <scope>NUCLEOTIDE SEQUENCE [LARGE SCALE GENOMIC DNA]</scope>
    <source>
        <strain evidence="1 3">PL17</strain>
    </source>
</reference>
<dbReference type="OrthoDB" id="598413at2"/>
<dbReference type="STRING" id="1101373.A9O67_11560"/>
<evidence type="ECO:0000313" key="3">
    <source>
        <dbReference type="Proteomes" id="UP000091969"/>
    </source>
</evidence>
<evidence type="ECO:0000313" key="4">
    <source>
        <dbReference type="Proteomes" id="UP000316388"/>
    </source>
</evidence>
<sequence>MSRLTITLDDGLHQALKEAAVRQGRSINKIIEESLVMRGIKPVHSARALVAQARQRAGLAEADTLALSVEETRRIRGA</sequence>
<dbReference type="SUPFAM" id="SSF47598">
    <property type="entry name" value="Ribbon-helix-helix"/>
    <property type="match status" value="1"/>
</dbReference>
<dbReference type="Proteomes" id="UP000316388">
    <property type="component" value="Unassembled WGS sequence"/>
</dbReference>
<dbReference type="EMBL" id="VJOO01000023">
    <property type="protein sequence ID" value="TSE35823.1"/>
    <property type="molecule type" value="Genomic_DNA"/>
</dbReference>
<reference evidence="2 4" key="2">
    <citation type="submission" date="2019-07" db="EMBL/GenBank/DDBJ databases">
        <title>Tepidimonas fonticaldi AT-A2 draft genome.</title>
        <authorList>
            <person name="Da Costa M.S."/>
            <person name="Froufe H.J.C."/>
            <person name="Egas C."/>
            <person name="Albuquerque L."/>
        </authorList>
    </citation>
    <scope>NUCLEOTIDE SEQUENCE [LARGE SCALE GENOMIC DNA]</scope>
    <source>
        <strain evidence="2 4">AT-A2</strain>
    </source>
</reference>
<dbReference type="RefSeq" id="WP_068606578.1">
    <property type="nucleotide sequence ID" value="NZ_LZDH01000006.1"/>
</dbReference>
<dbReference type="GO" id="GO:0006355">
    <property type="term" value="P:regulation of DNA-templated transcription"/>
    <property type="evidence" value="ECO:0007669"/>
    <property type="project" value="InterPro"/>
</dbReference>
<dbReference type="Proteomes" id="UP000091969">
    <property type="component" value="Unassembled WGS sequence"/>
</dbReference>
<protein>
    <submittedName>
        <fullName evidence="1">CopG family transcriptional regulator</fullName>
    </submittedName>
</protein>
<comment type="caution">
    <text evidence="1">The sequence shown here is derived from an EMBL/GenBank/DDBJ whole genome shotgun (WGS) entry which is preliminary data.</text>
</comment>